<comment type="caution">
    <text evidence="1">The sequence shown here is derived from an EMBL/GenBank/DDBJ whole genome shotgun (WGS) entry which is preliminary data.</text>
</comment>
<keyword evidence="2" id="KW-1185">Reference proteome</keyword>
<gene>
    <name evidence="1" type="ORF">EZ428_20775</name>
</gene>
<dbReference type="PROSITE" id="PS51257">
    <property type="entry name" value="PROKAR_LIPOPROTEIN"/>
    <property type="match status" value="1"/>
</dbReference>
<dbReference type="Proteomes" id="UP000292884">
    <property type="component" value="Unassembled WGS sequence"/>
</dbReference>
<sequence>MRIALFEFCFVFTFCLLFIACEEKDLYSSKSEDEIEMSSLKIEIDKMSSQVSCDQAIDWKFVTIGSKACGGASGYVAYSVKIDEKLFLDKVDLYTQKQKAFNIKWGVVSDCSLIMPPKAVECINGKPKFVY</sequence>
<accession>A0A4R0MN21</accession>
<name>A0A4R0MN21_9SPHI</name>
<evidence type="ECO:0000313" key="1">
    <source>
        <dbReference type="EMBL" id="TCC88159.1"/>
    </source>
</evidence>
<proteinExistence type="predicted"/>
<dbReference type="EMBL" id="SJSK01000006">
    <property type="protein sequence ID" value="TCC88159.1"/>
    <property type="molecule type" value="Genomic_DNA"/>
</dbReference>
<dbReference type="RefSeq" id="WP_131555114.1">
    <property type="nucleotide sequence ID" value="NZ_SJSK01000006.1"/>
</dbReference>
<organism evidence="1 2">
    <name type="scientific">Pedobacter frigiditerrae</name>
    <dbReference type="NCBI Taxonomy" id="2530452"/>
    <lineage>
        <taxon>Bacteria</taxon>
        <taxon>Pseudomonadati</taxon>
        <taxon>Bacteroidota</taxon>
        <taxon>Sphingobacteriia</taxon>
        <taxon>Sphingobacteriales</taxon>
        <taxon>Sphingobacteriaceae</taxon>
        <taxon>Pedobacter</taxon>
    </lineage>
</organism>
<evidence type="ECO:0000313" key="2">
    <source>
        <dbReference type="Proteomes" id="UP000292884"/>
    </source>
</evidence>
<protein>
    <recommendedName>
        <fullName evidence="3">Lipoprotein</fullName>
    </recommendedName>
</protein>
<reference evidence="1 2" key="1">
    <citation type="submission" date="2019-02" db="EMBL/GenBank/DDBJ databases">
        <title>Pedobacter sp. RP-1-13 sp. nov., isolated from Arctic soil.</title>
        <authorList>
            <person name="Dahal R.H."/>
        </authorList>
    </citation>
    <scope>NUCLEOTIDE SEQUENCE [LARGE SCALE GENOMIC DNA]</scope>
    <source>
        <strain evidence="1 2">RP-1-13</strain>
    </source>
</reference>
<dbReference type="AlphaFoldDB" id="A0A4R0MN21"/>
<evidence type="ECO:0008006" key="3">
    <source>
        <dbReference type="Google" id="ProtNLM"/>
    </source>
</evidence>
<dbReference type="OrthoDB" id="5526158at2"/>